<sequence length="377" mass="40030">MRLYVRDQESVEVGARRGGVGAYAVEHEPVPHLHLRQLVPAHHLVAGVARRPEHRRRVLLLAAGRKLGGERPGARHVVAQDGAAEGAVDAVVDPVLAHLAARAPADDPRRERECRLGEVLPRLADHLHAAPAREVLRERVADGLRRPLERGVRHESAADVEHAHGRHAELRGRVERRASGLDRAAVHVDAGRARPDVERHAGDAEPRALRGPQERDHLVGARAVLGAEVDLGVRVVGALDAEEEVAARVAALHLGHLVLGVVGGEVDAHLGRVPEVRLGLARVRVHDAPGPDDAEREDGLDLGAAGAVESRAESRHRAQHRRLGVALDGVVGPHAVQRAAPAAVQVDDLGEVKDEEGALLLGASDGAHDAGNGVLLA</sequence>
<protein>
    <submittedName>
        <fullName evidence="1">Uncharacterized protein</fullName>
    </submittedName>
</protein>
<reference evidence="1" key="3">
    <citation type="submission" date="2022-06" db="UniProtKB">
        <authorList>
            <consortium name="EnsemblPlants"/>
        </authorList>
    </citation>
    <scope>IDENTIFICATION</scope>
</reference>
<accession>A0A8R7V1S6</accession>
<evidence type="ECO:0000313" key="1">
    <source>
        <dbReference type="EnsemblPlants" id="TuG1812G0700001632.01.T01.cds353368"/>
    </source>
</evidence>
<evidence type="ECO:0000313" key="2">
    <source>
        <dbReference type="Proteomes" id="UP000015106"/>
    </source>
</evidence>
<reference evidence="1" key="2">
    <citation type="submission" date="2018-03" db="EMBL/GenBank/DDBJ databases">
        <title>The Triticum urartu genome reveals the dynamic nature of wheat genome evolution.</title>
        <authorList>
            <person name="Ling H."/>
            <person name="Ma B."/>
            <person name="Shi X."/>
            <person name="Liu H."/>
            <person name="Dong L."/>
            <person name="Sun H."/>
            <person name="Cao Y."/>
            <person name="Gao Q."/>
            <person name="Zheng S."/>
            <person name="Li Y."/>
            <person name="Yu Y."/>
            <person name="Du H."/>
            <person name="Qi M."/>
            <person name="Li Y."/>
            <person name="Yu H."/>
            <person name="Cui Y."/>
            <person name="Wang N."/>
            <person name="Chen C."/>
            <person name="Wu H."/>
            <person name="Zhao Y."/>
            <person name="Zhang J."/>
            <person name="Li Y."/>
            <person name="Zhou W."/>
            <person name="Zhang B."/>
            <person name="Hu W."/>
            <person name="Eijk M."/>
            <person name="Tang J."/>
            <person name="Witsenboer H."/>
            <person name="Zhao S."/>
            <person name="Li Z."/>
            <person name="Zhang A."/>
            <person name="Wang D."/>
            <person name="Liang C."/>
        </authorList>
    </citation>
    <scope>NUCLEOTIDE SEQUENCE [LARGE SCALE GENOMIC DNA]</scope>
    <source>
        <strain evidence="1">cv. G1812</strain>
    </source>
</reference>
<reference evidence="2" key="1">
    <citation type="journal article" date="2013" name="Nature">
        <title>Draft genome of the wheat A-genome progenitor Triticum urartu.</title>
        <authorList>
            <person name="Ling H.Q."/>
            <person name="Zhao S."/>
            <person name="Liu D."/>
            <person name="Wang J."/>
            <person name="Sun H."/>
            <person name="Zhang C."/>
            <person name="Fan H."/>
            <person name="Li D."/>
            <person name="Dong L."/>
            <person name="Tao Y."/>
            <person name="Gao C."/>
            <person name="Wu H."/>
            <person name="Li Y."/>
            <person name="Cui Y."/>
            <person name="Guo X."/>
            <person name="Zheng S."/>
            <person name="Wang B."/>
            <person name="Yu K."/>
            <person name="Liang Q."/>
            <person name="Yang W."/>
            <person name="Lou X."/>
            <person name="Chen J."/>
            <person name="Feng M."/>
            <person name="Jian J."/>
            <person name="Zhang X."/>
            <person name="Luo G."/>
            <person name="Jiang Y."/>
            <person name="Liu J."/>
            <person name="Wang Z."/>
            <person name="Sha Y."/>
            <person name="Zhang B."/>
            <person name="Wu H."/>
            <person name="Tang D."/>
            <person name="Shen Q."/>
            <person name="Xue P."/>
            <person name="Zou S."/>
            <person name="Wang X."/>
            <person name="Liu X."/>
            <person name="Wang F."/>
            <person name="Yang Y."/>
            <person name="An X."/>
            <person name="Dong Z."/>
            <person name="Zhang K."/>
            <person name="Zhang X."/>
            <person name="Luo M.C."/>
            <person name="Dvorak J."/>
            <person name="Tong Y."/>
            <person name="Wang J."/>
            <person name="Yang H."/>
            <person name="Li Z."/>
            <person name="Wang D."/>
            <person name="Zhang A."/>
            <person name="Wang J."/>
        </authorList>
    </citation>
    <scope>NUCLEOTIDE SEQUENCE</scope>
    <source>
        <strain evidence="2">cv. G1812</strain>
    </source>
</reference>
<proteinExistence type="predicted"/>
<name>A0A8R7V1S6_TRIUA</name>
<dbReference type="Gramene" id="TuG1812G0700001632.01.T01">
    <property type="protein sequence ID" value="TuG1812G0700001632.01.T01.cds353368"/>
    <property type="gene ID" value="TuG1812G0700001632.01"/>
</dbReference>
<dbReference type="Proteomes" id="UP000015106">
    <property type="component" value="Chromosome 7"/>
</dbReference>
<keyword evidence="2" id="KW-1185">Reference proteome</keyword>
<dbReference type="AlphaFoldDB" id="A0A8R7V1S6"/>
<dbReference type="EnsemblPlants" id="TuG1812G0700001632.01.T01">
    <property type="protein sequence ID" value="TuG1812G0700001632.01.T01.cds353368"/>
    <property type="gene ID" value="TuG1812G0700001632.01"/>
</dbReference>
<organism evidence="1 2">
    <name type="scientific">Triticum urartu</name>
    <name type="common">Red wild einkorn</name>
    <name type="synonym">Crithodium urartu</name>
    <dbReference type="NCBI Taxonomy" id="4572"/>
    <lineage>
        <taxon>Eukaryota</taxon>
        <taxon>Viridiplantae</taxon>
        <taxon>Streptophyta</taxon>
        <taxon>Embryophyta</taxon>
        <taxon>Tracheophyta</taxon>
        <taxon>Spermatophyta</taxon>
        <taxon>Magnoliopsida</taxon>
        <taxon>Liliopsida</taxon>
        <taxon>Poales</taxon>
        <taxon>Poaceae</taxon>
        <taxon>BOP clade</taxon>
        <taxon>Pooideae</taxon>
        <taxon>Triticodae</taxon>
        <taxon>Triticeae</taxon>
        <taxon>Triticinae</taxon>
        <taxon>Triticum</taxon>
    </lineage>
</organism>